<feature type="domain" description="AAA+ ATPase" evidence="7">
    <location>
        <begin position="174"/>
        <end position="313"/>
    </location>
</feature>
<dbReference type="GO" id="GO:0006952">
    <property type="term" value="P:defense response"/>
    <property type="evidence" value="ECO:0007669"/>
    <property type="project" value="UniProtKB-KW"/>
</dbReference>
<dbReference type="OMA" id="WQNQLAP"/>
<dbReference type="Pfam" id="PF23247">
    <property type="entry name" value="LRR_RPS2"/>
    <property type="match status" value="5"/>
</dbReference>
<dbReference type="Pfam" id="PF00931">
    <property type="entry name" value="NB-ARC"/>
    <property type="match status" value="1"/>
</dbReference>
<evidence type="ECO:0000256" key="6">
    <source>
        <dbReference type="ARBA" id="ARBA00022840"/>
    </source>
</evidence>
<dbReference type="InterPro" id="IPR042197">
    <property type="entry name" value="Apaf_helical"/>
</dbReference>
<dbReference type="InterPro" id="IPR027417">
    <property type="entry name" value="P-loop_NTPase"/>
</dbReference>
<dbReference type="InterPro" id="IPR032675">
    <property type="entry name" value="LRR_dom_sf"/>
</dbReference>
<dbReference type="SMART" id="SM00382">
    <property type="entry name" value="AAA"/>
    <property type="match status" value="1"/>
</dbReference>
<evidence type="ECO:0000313" key="9">
    <source>
        <dbReference type="Proteomes" id="UP000032304"/>
    </source>
</evidence>
<dbReference type="EMBL" id="CM001746">
    <property type="protein sequence ID" value="KJB45121.1"/>
    <property type="molecule type" value="Genomic_DNA"/>
</dbReference>
<dbReference type="FunFam" id="3.40.50.300:FF:001091">
    <property type="entry name" value="Probable disease resistance protein At1g61300"/>
    <property type="match status" value="1"/>
</dbReference>
<organism evidence="8 9">
    <name type="scientific">Gossypium raimondii</name>
    <name type="common">Peruvian cotton</name>
    <name type="synonym">Gossypium klotzschianum subsp. raimondii</name>
    <dbReference type="NCBI Taxonomy" id="29730"/>
    <lineage>
        <taxon>Eukaryota</taxon>
        <taxon>Viridiplantae</taxon>
        <taxon>Streptophyta</taxon>
        <taxon>Embryophyta</taxon>
        <taxon>Tracheophyta</taxon>
        <taxon>Spermatophyta</taxon>
        <taxon>Magnoliopsida</taxon>
        <taxon>eudicotyledons</taxon>
        <taxon>Gunneridae</taxon>
        <taxon>Pentapetalae</taxon>
        <taxon>rosids</taxon>
        <taxon>malvids</taxon>
        <taxon>Malvales</taxon>
        <taxon>Malvaceae</taxon>
        <taxon>Malvoideae</taxon>
        <taxon>Gossypium</taxon>
    </lineage>
</organism>
<evidence type="ECO:0000256" key="2">
    <source>
        <dbReference type="ARBA" id="ARBA00022614"/>
    </source>
</evidence>
<dbReference type="InterPro" id="IPR036388">
    <property type="entry name" value="WH-like_DNA-bd_sf"/>
</dbReference>
<dbReference type="InterPro" id="IPR003593">
    <property type="entry name" value="AAA+_ATPase"/>
</dbReference>
<dbReference type="InterPro" id="IPR050905">
    <property type="entry name" value="Plant_NBS-LRR"/>
</dbReference>
<dbReference type="Gramene" id="KJB45121">
    <property type="protein sequence ID" value="KJB45121"/>
    <property type="gene ID" value="B456_007G291000"/>
</dbReference>
<dbReference type="Gene3D" id="1.10.8.430">
    <property type="entry name" value="Helical domain of apoptotic protease-activating factors"/>
    <property type="match status" value="1"/>
</dbReference>
<evidence type="ECO:0000313" key="8">
    <source>
        <dbReference type="EMBL" id="KJB45121.1"/>
    </source>
</evidence>
<dbReference type="Gene3D" id="3.80.10.10">
    <property type="entry name" value="Ribonuclease Inhibitor"/>
    <property type="match status" value="5"/>
</dbReference>
<comment type="similarity">
    <text evidence="1">Belongs to the disease resistance NB-LRR family.</text>
</comment>
<dbReference type="GO" id="GO:0005524">
    <property type="term" value="F:ATP binding"/>
    <property type="evidence" value="ECO:0007669"/>
    <property type="project" value="UniProtKB-KW"/>
</dbReference>
<evidence type="ECO:0000256" key="3">
    <source>
        <dbReference type="ARBA" id="ARBA00022737"/>
    </source>
</evidence>
<dbReference type="PRINTS" id="PR00364">
    <property type="entry name" value="DISEASERSIST"/>
</dbReference>
<evidence type="ECO:0000256" key="1">
    <source>
        <dbReference type="ARBA" id="ARBA00008894"/>
    </source>
</evidence>
<keyword evidence="6" id="KW-0067">ATP-binding</keyword>
<dbReference type="SUPFAM" id="SSF52540">
    <property type="entry name" value="P-loop containing nucleoside triphosphate hydrolases"/>
    <property type="match status" value="1"/>
</dbReference>
<dbReference type="PANTHER" id="PTHR33463:SF214">
    <property type="entry name" value="NB-ARC DOMAIN-CONTAINING DISEASE RESISTANCE PROTEIN"/>
    <property type="match status" value="1"/>
</dbReference>
<dbReference type="GO" id="GO:0043531">
    <property type="term" value="F:ADP binding"/>
    <property type="evidence" value="ECO:0007669"/>
    <property type="project" value="InterPro"/>
</dbReference>
<keyword evidence="2" id="KW-0433">Leucine-rich repeat</keyword>
<protein>
    <recommendedName>
        <fullName evidence="7">AAA+ ATPase domain-containing protein</fullName>
    </recommendedName>
</protein>
<evidence type="ECO:0000256" key="4">
    <source>
        <dbReference type="ARBA" id="ARBA00022741"/>
    </source>
</evidence>
<proteinExistence type="inferred from homology"/>
<dbReference type="Gene3D" id="1.10.10.10">
    <property type="entry name" value="Winged helix-like DNA-binding domain superfamily/Winged helix DNA-binding domain"/>
    <property type="match status" value="1"/>
</dbReference>
<keyword evidence="9" id="KW-1185">Reference proteome</keyword>
<evidence type="ECO:0000256" key="5">
    <source>
        <dbReference type="ARBA" id="ARBA00022821"/>
    </source>
</evidence>
<dbReference type="InterPro" id="IPR002182">
    <property type="entry name" value="NB-ARC"/>
</dbReference>
<dbReference type="InterPro" id="IPR057135">
    <property type="entry name" value="At4g27190-like_LRR"/>
</dbReference>
<dbReference type="PANTHER" id="PTHR33463">
    <property type="entry name" value="NB-ARC DOMAIN-CONTAINING PROTEIN-RELATED"/>
    <property type="match status" value="1"/>
</dbReference>
<dbReference type="Proteomes" id="UP000032304">
    <property type="component" value="Chromosome 7"/>
</dbReference>
<keyword evidence="5" id="KW-0611">Plant defense</keyword>
<evidence type="ECO:0000259" key="7">
    <source>
        <dbReference type="SMART" id="SM00382"/>
    </source>
</evidence>
<keyword evidence="4" id="KW-0547">Nucleotide-binding</keyword>
<sequence length="1918" mass="218764">MEPIGTGATANVCSEAAKGIFHQVKRHIRYVIFYQKIVDKFEQKHWTLIAKRTSVQQDVDVAERNGEKIKADVLDWRHRVEKVVTEKEKKVKDLEVKAKTKCFFGLCPNIKSRYQLSRKAEEAAATFDELIKDCQFERVGYPDVPEPVVHTDFEAFKSREEVFNDIMESLKDATTSMIGVYGMAGVGKTSLVNEVERQLHEVEVKLFDSVVRATVSRIPVIKEIQDQIAYSLGLKLEENSLVVRARRLCERLRKEKNVLIILDDLWKKLDLEEVGIPFGSRHKGCKILLTSRDQNVLSNGMDATKTFAIGDLENEEAWKFFRKMAGDSFESDEELRSTAIKVAEKCARLPLALATVARALRNKPLIFWSDALRQLQRSYLEKSSDDISTEVHSAIELSINHLSSEDLKQIFLLCSLLRRDTRIEDLLRYACGLGLIKGVNTMKAARDRLLKMMSTLKESCLLLDSKSTNEEYFDVHDLTYIVAKSIASKDNQVLALTEEDNDEDEDEDVVADWLNRESMKECNKILLQHPRINKLPDQLNCPQLFLFLLFSKDLSLTLPDNVFKEAKNLKVLDLTGVHFSSLPSSIGLLTSLSTLCLDHCKLGDNLTIIGVLKNLNVLSVLQSDIKIVPKEIGQLLKLKLLDVSGCTKLEKISADVLPRLSKLEELYMGGTSIQWGQPNASLAELNTLSHLSTLEVQIPDAKSAPEGFFQKLQKLERYKICIGKEWERFGNYQYSRTLKLRLNTSIDDLNHGIKKLVERTQDLELDELKGGKIALKELTDEESLSHLQNLHIQNGLDIESVINDKNEFPRLQSLTLQGLPQLVSFCSQDKIDAPSLTQLELPLFGEKLKSLELKDLQHLSGFCSNSQNKVIEFPFMKSMTIYNCPKLEGFICRYTREGNRRISSQGDLFDNKVAFPSLEEMRICYLRKMKMIWRNPLPPNSFPKLQQLRVEGCDKLLTIFPSNMLTTFQRLHRLTVNTCGSLQQVFEIMHEEKESALLATAQLRELHIGGLPKLKYIWKNDPKGIFSFKKICAISVLGCRSLKNVFPASVAKDLPQLGYLAISDCGVEEIVSKLEEGSDSEIAVNFKFDQPYALMLWRLPELKCFYAGKYTAKWPMLNKLEVSECGKMKILGTQLDSPIHPPLFLVEKVIPKLQHLTLDSDYIAMISDSQFSSSLFHGIKAFQVHGHGGKSIDFRISFLERFYTLENLTISYYEIKELFCTEGDTGNEEMYAGTLSTIRNLKLVALNNLKDYLWKQDVQVDHILPKLETLEVHNCYNLISLGSSSASFQNLTTLDVWNCEAMKYLDTCLAVQGMVQLKKLMVRDCISMTEIVATEGDEATCDIIFSRLKSLELVNLPRLKSFCSGNHTFGFPCLEELIVSGCPELEIFCKGVLTNPPLLQKVEYGNDNGHWYSDLNNTIQQMYSIKAGFQAIGYLVLSEFSKSIEIWKENIHGSLDFKKLKVLEVYKCNSMTYIFSVSMALDLAQLEDIKVKQCPIMEQIIKKGAEETEMATLLLPMLKKIRLESCSRLTSFCMGSITLQCPSLYEIAVDDCPKMYALASKREQEDIEVVGREKIPFFNHKVLCANLQYLELSSTNIKILWPDKPDRATSSNVLNLQILIVKGCHNLEYLFPSLLAKKFERLHQLSLFDCKNMEEIIFTDGLAAGEGIPQIYLFTKLQILEFIRLPKLRTFCHQENSETNTLFNQKVAFPSLNDLRIVGMGKCRKIWHDKLTMGSFHELTFLVVEHCDKLSNVLPFDMVERLEKLETLQILECESVEEIIGLADDHGLNSNESIELKSTTKFVFPRIRQLILRKLPKLIGFYSKVHTTDWPLLKLLEVCECSKVETFAGEYINFRETQGENQPVISVQQPLFWVTKETFPNLEELFLVWNGYMKVWLGHGPDPKQYCPKLRKLHCPKT</sequence>
<gene>
    <name evidence="8" type="ORF">B456_007G291000</name>
</gene>
<accession>A0A0D2SSU8</accession>
<dbReference type="Gene3D" id="3.40.50.300">
    <property type="entry name" value="P-loop containing nucleotide triphosphate hydrolases"/>
    <property type="match status" value="1"/>
</dbReference>
<keyword evidence="3" id="KW-0677">Repeat</keyword>
<dbReference type="SUPFAM" id="SSF52047">
    <property type="entry name" value="RNI-like"/>
    <property type="match status" value="2"/>
</dbReference>
<reference evidence="8 9" key="1">
    <citation type="journal article" date="2012" name="Nature">
        <title>Repeated polyploidization of Gossypium genomes and the evolution of spinnable cotton fibres.</title>
        <authorList>
            <person name="Paterson A.H."/>
            <person name="Wendel J.F."/>
            <person name="Gundlach H."/>
            <person name="Guo H."/>
            <person name="Jenkins J."/>
            <person name="Jin D."/>
            <person name="Llewellyn D."/>
            <person name="Showmaker K.C."/>
            <person name="Shu S."/>
            <person name="Udall J."/>
            <person name="Yoo M.J."/>
            <person name="Byers R."/>
            <person name="Chen W."/>
            <person name="Doron-Faigenboim A."/>
            <person name="Duke M.V."/>
            <person name="Gong L."/>
            <person name="Grimwood J."/>
            <person name="Grover C."/>
            <person name="Grupp K."/>
            <person name="Hu G."/>
            <person name="Lee T.H."/>
            <person name="Li J."/>
            <person name="Lin L."/>
            <person name="Liu T."/>
            <person name="Marler B.S."/>
            <person name="Page J.T."/>
            <person name="Roberts A.W."/>
            <person name="Romanel E."/>
            <person name="Sanders W.S."/>
            <person name="Szadkowski E."/>
            <person name="Tan X."/>
            <person name="Tang H."/>
            <person name="Xu C."/>
            <person name="Wang J."/>
            <person name="Wang Z."/>
            <person name="Zhang D."/>
            <person name="Zhang L."/>
            <person name="Ashrafi H."/>
            <person name="Bedon F."/>
            <person name="Bowers J.E."/>
            <person name="Brubaker C.L."/>
            <person name="Chee P.W."/>
            <person name="Das S."/>
            <person name="Gingle A.R."/>
            <person name="Haigler C.H."/>
            <person name="Harker D."/>
            <person name="Hoffmann L.V."/>
            <person name="Hovav R."/>
            <person name="Jones D.C."/>
            <person name="Lemke C."/>
            <person name="Mansoor S."/>
            <person name="ur Rahman M."/>
            <person name="Rainville L.N."/>
            <person name="Rambani A."/>
            <person name="Reddy U.K."/>
            <person name="Rong J.K."/>
            <person name="Saranga Y."/>
            <person name="Scheffler B.E."/>
            <person name="Scheffler J.A."/>
            <person name="Stelly D.M."/>
            <person name="Triplett B.A."/>
            <person name="Van Deynze A."/>
            <person name="Vaslin M.F."/>
            <person name="Waghmare V.N."/>
            <person name="Walford S.A."/>
            <person name="Wright R.J."/>
            <person name="Zaki E.A."/>
            <person name="Zhang T."/>
            <person name="Dennis E.S."/>
            <person name="Mayer K.F."/>
            <person name="Peterson D.G."/>
            <person name="Rokhsar D.S."/>
            <person name="Wang X."/>
            <person name="Schmutz J."/>
        </authorList>
    </citation>
    <scope>NUCLEOTIDE SEQUENCE [LARGE SCALE GENOMIC DNA]</scope>
</reference>
<dbReference type="SUPFAM" id="SSF52058">
    <property type="entry name" value="L domain-like"/>
    <property type="match status" value="3"/>
</dbReference>
<name>A0A0D2SSU8_GOSRA</name>